<name>A0A923SQZ6_9FIRM</name>
<comment type="caution">
    <text evidence="4">The sequence shown here is derived from an EMBL/GenBank/DDBJ whole genome shotgun (WGS) entry which is preliminary data.</text>
</comment>
<evidence type="ECO:0000313" key="5">
    <source>
        <dbReference type="Proteomes" id="UP000602647"/>
    </source>
</evidence>
<organism evidence="4 5">
    <name type="scientific">Zhenpiania hominis</name>
    <dbReference type="NCBI Taxonomy" id="2763644"/>
    <lineage>
        <taxon>Bacteria</taxon>
        <taxon>Bacillati</taxon>
        <taxon>Bacillota</taxon>
        <taxon>Clostridia</taxon>
        <taxon>Peptostreptococcales</taxon>
        <taxon>Anaerovoracaceae</taxon>
        <taxon>Zhenpiania</taxon>
    </lineage>
</organism>
<dbReference type="SUPFAM" id="SSF51395">
    <property type="entry name" value="FMN-linked oxidoreductases"/>
    <property type="match status" value="1"/>
</dbReference>
<evidence type="ECO:0000256" key="2">
    <source>
        <dbReference type="ARBA" id="ARBA00023002"/>
    </source>
</evidence>
<proteinExistence type="predicted"/>
<gene>
    <name evidence="4" type="ORF">H9L42_09345</name>
</gene>
<dbReference type="GO" id="GO:0010181">
    <property type="term" value="F:FMN binding"/>
    <property type="evidence" value="ECO:0007669"/>
    <property type="project" value="InterPro"/>
</dbReference>
<dbReference type="InterPro" id="IPR051799">
    <property type="entry name" value="NADH_flavin_oxidoreductase"/>
</dbReference>
<accession>A0A923SQZ6</accession>
<keyword evidence="2" id="KW-0560">Oxidoreductase</keyword>
<dbReference type="InterPro" id="IPR001155">
    <property type="entry name" value="OxRdtase_FMN_N"/>
</dbReference>
<dbReference type="PANTHER" id="PTHR43656:SF2">
    <property type="entry name" value="BINDING OXIDOREDUCTASE, PUTATIVE (AFU_ORTHOLOGUE AFUA_2G08260)-RELATED"/>
    <property type="match status" value="1"/>
</dbReference>
<dbReference type="RefSeq" id="WP_187303138.1">
    <property type="nucleotide sequence ID" value="NZ_JACRYT010000009.1"/>
</dbReference>
<evidence type="ECO:0000259" key="3">
    <source>
        <dbReference type="Pfam" id="PF00724"/>
    </source>
</evidence>
<reference evidence="4" key="1">
    <citation type="submission" date="2020-08" db="EMBL/GenBank/DDBJ databases">
        <title>Genome public.</title>
        <authorList>
            <person name="Liu C."/>
            <person name="Sun Q."/>
        </authorList>
    </citation>
    <scope>NUCLEOTIDE SEQUENCE</scope>
    <source>
        <strain evidence="4">BX12</strain>
    </source>
</reference>
<dbReference type="Gene3D" id="3.20.20.70">
    <property type="entry name" value="Aldolase class I"/>
    <property type="match status" value="1"/>
</dbReference>
<evidence type="ECO:0000256" key="1">
    <source>
        <dbReference type="ARBA" id="ARBA00022630"/>
    </source>
</evidence>
<keyword evidence="5" id="KW-1185">Reference proteome</keyword>
<keyword evidence="1" id="KW-0285">Flavoprotein</keyword>
<dbReference type="Proteomes" id="UP000602647">
    <property type="component" value="Unassembled WGS sequence"/>
</dbReference>
<dbReference type="Pfam" id="PF00724">
    <property type="entry name" value="Oxidored_FMN"/>
    <property type="match status" value="1"/>
</dbReference>
<dbReference type="PANTHER" id="PTHR43656">
    <property type="entry name" value="BINDING OXIDOREDUCTASE, PUTATIVE (AFU_ORTHOLOGUE AFUA_2G08260)-RELATED"/>
    <property type="match status" value="1"/>
</dbReference>
<dbReference type="GO" id="GO:0016491">
    <property type="term" value="F:oxidoreductase activity"/>
    <property type="evidence" value="ECO:0007669"/>
    <property type="project" value="UniProtKB-KW"/>
</dbReference>
<evidence type="ECO:0000313" key="4">
    <source>
        <dbReference type="EMBL" id="MBC6680035.1"/>
    </source>
</evidence>
<dbReference type="EMBL" id="JACRYT010000009">
    <property type="protein sequence ID" value="MBC6680035.1"/>
    <property type="molecule type" value="Genomic_DNA"/>
</dbReference>
<sequence length="486" mass="54063">MESQVSKELIITFLPSEESAVCVIALGEKEIGRFPVKRREDKATISSAFSAIAKQLGVRAVVKEKASGEEILWSPVKIGALTAKNRFAVLPMEGADAGKDGSLTAGCMERYHAYCAGGAAVICLEAVTLQYESRSRDRQLLFDVRDPQSRASWEAFIRSLKIQYPDTILIFQFHHAGETADPSFSRRVCVKPLPGFGGDVIDESYIEDYIRRQVETAEFLYGIGVDGVDLKLCHGYLGSQLLRPYNDRNWKYGGSWENRSRFAFETCEKIRSRIPDHHFLLGARVSMYEEMPGGQGHAGADSPYIDLKEPIALIQGLEQRGCDFFGETIGNASLYWENMAPDRSCAVNVYKHASMAKQMKEHLRTETIVIGAGMSVLGDGTENGLRGIEAEKSSLPAFGSSCIRDGGMDLIGLGRQSLADPELPIKLRDGKMEEIHWCRTCNLCSELEMRQQSIGCPVYRETYRALLQKVRQEYGKPERIITGDGE</sequence>
<dbReference type="InterPro" id="IPR013785">
    <property type="entry name" value="Aldolase_TIM"/>
</dbReference>
<protein>
    <submittedName>
        <fullName evidence="4">2,4-dienoyl-CoA reductase</fullName>
    </submittedName>
</protein>
<dbReference type="AlphaFoldDB" id="A0A923SQZ6"/>
<feature type="domain" description="NADH:flavin oxidoreductase/NADH oxidase N-terminal" evidence="3">
    <location>
        <begin position="72"/>
        <end position="300"/>
    </location>
</feature>